<proteinExistence type="predicted"/>
<dbReference type="Proteomes" id="UP000838756">
    <property type="component" value="Unassembled WGS sequence"/>
</dbReference>
<gene>
    <name evidence="1" type="primary">jg4188</name>
    <name evidence="1" type="ORF">PAEG_LOCUS23349</name>
</gene>
<sequence>MHFYSRAGEFCNDDQPAACQVQPPVRPSISSQCGTRHGAAAGGGIGLGSCKRNDQATGMWESREVSLRTKSPTNQLDLLEKMKRDIDYF</sequence>
<organism evidence="1 2">
    <name type="scientific">Pararge aegeria aegeria</name>
    <dbReference type="NCBI Taxonomy" id="348720"/>
    <lineage>
        <taxon>Eukaryota</taxon>
        <taxon>Metazoa</taxon>
        <taxon>Ecdysozoa</taxon>
        <taxon>Arthropoda</taxon>
        <taxon>Hexapoda</taxon>
        <taxon>Insecta</taxon>
        <taxon>Pterygota</taxon>
        <taxon>Neoptera</taxon>
        <taxon>Endopterygota</taxon>
        <taxon>Lepidoptera</taxon>
        <taxon>Glossata</taxon>
        <taxon>Ditrysia</taxon>
        <taxon>Papilionoidea</taxon>
        <taxon>Nymphalidae</taxon>
        <taxon>Satyrinae</taxon>
        <taxon>Satyrini</taxon>
        <taxon>Parargina</taxon>
        <taxon>Pararge</taxon>
    </lineage>
</organism>
<evidence type="ECO:0000313" key="2">
    <source>
        <dbReference type="Proteomes" id="UP000838756"/>
    </source>
</evidence>
<accession>A0A8S4S882</accession>
<reference evidence="1" key="1">
    <citation type="submission" date="2022-03" db="EMBL/GenBank/DDBJ databases">
        <authorList>
            <person name="Lindestad O."/>
        </authorList>
    </citation>
    <scope>NUCLEOTIDE SEQUENCE</scope>
</reference>
<dbReference type="EMBL" id="CAKXAJ010026146">
    <property type="protein sequence ID" value="CAH2258456.1"/>
    <property type="molecule type" value="Genomic_DNA"/>
</dbReference>
<dbReference type="AlphaFoldDB" id="A0A8S4S882"/>
<evidence type="ECO:0000313" key="1">
    <source>
        <dbReference type="EMBL" id="CAH2258456.1"/>
    </source>
</evidence>
<protein>
    <submittedName>
        <fullName evidence="1">Jg4188 protein</fullName>
    </submittedName>
</protein>
<keyword evidence="2" id="KW-1185">Reference proteome</keyword>
<name>A0A8S4S882_9NEOP</name>
<comment type="caution">
    <text evidence="1">The sequence shown here is derived from an EMBL/GenBank/DDBJ whole genome shotgun (WGS) entry which is preliminary data.</text>
</comment>